<evidence type="ECO:0000256" key="2">
    <source>
        <dbReference type="ARBA" id="ARBA00022771"/>
    </source>
</evidence>
<sequence>MTSCRFNQTHIVLKTEMISHENKCPDRKIALNANPPAEEYAMVRNIAKPLGTVLQCEENWDDEVNETPFDPSKNLSKLQIAPAASGLRKAERKEFKKMARIVLEARQGLGEGIDIPSGNFTLSRLPYQPSAGHLPSSSRQKDAAKDAAKPQPPAQFPPAPATVRKPK</sequence>
<evidence type="ECO:0000313" key="6">
    <source>
        <dbReference type="EMBL" id="KAK2715308.1"/>
    </source>
</evidence>
<proteinExistence type="predicted"/>
<dbReference type="PROSITE" id="PS51800">
    <property type="entry name" value="ZF_CHHC_U11_48K"/>
    <property type="match status" value="1"/>
</dbReference>
<name>A0AA88HUI0_ARTSF</name>
<dbReference type="AlphaFoldDB" id="A0AA88HUI0"/>
<feature type="compositionally biased region" description="Pro residues" evidence="4">
    <location>
        <begin position="150"/>
        <end position="160"/>
    </location>
</feature>
<keyword evidence="1" id="KW-0479">Metal-binding</keyword>
<dbReference type="Proteomes" id="UP001187531">
    <property type="component" value="Unassembled WGS sequence"/>
</dbReference>
<protein>
    <recommendedName>
        <fullName evidence="5">CHHC U11-48K-type domain-containing protein</fullName>
    </recommendedName>
</protein>
<feature type="non-terminal residue" evidence="6">
    <location>
        <position position="1"/>
    </location>
</feature>
<evidence type="ECO:0000256" key="1">
    <source>
        <dbReference type="ARBA" id="ARBA00022723"/>
    </source>
</evidence>
<evidence type="ECO:0000259" key="5">
    <source>
        <dbReference type="PROSITE" id="PS51800"/>
    </source>
</evidence>
<evidence type="ECO:0000256" key="4">
    <source>
        <dbReference type="SAM" id="MobiDB-lite"/>
    </source>
</evidence>
<feature type="domain" description="CHHC U11-48K-type" evidence="5">
    <location>
        <begin position="1"/>
        <end position="28"/>
    </location>
</feature>
<dbReference type="GO" id="GO:0008270">
    <property type="term" value="F:zinc ion binding"/>
    <property type="evidence" value="ECO:0007669"/>
    <property type="project" value="UniProtKB-KW"/>
</dbReference>
<keyword evidence="7" id="KW-1185">Reference proteome</keyword>
<organism evidence="6 7">
    <name type="scientific">Artemia franciscana</name>
    <name type="common">Brine shrimp</name>
    <name type="synonym">Artemia sanfranciscana</name>
    <dbReference type="NCBI Taxonomy" id="6661"/>
    <lineage>
        <taxon>Eukaryota</taxon>
        <taxon>Metazoa</taxon>
        <taxon>Ecdysozoa</taxon>
        <taxon>Arthropoda</taxon>
        <taxon>Crustacea</taxon>
        <taxon>Branchiopoda</taxon>
        <taxon>Anostraca</taxon>
        <taxon>Artemiidae</taxon>
        <taxon>Artemia</taxon>
    </lineage>
</organism>
<dbReference type="InterPro" id="IPR022776">
    <property type="entry name" value="TRM13/UPF0224_CHHC_Znf_dom"/>
</dbReference>
<evidence type="ECO:0000256" key="3">
    <source>
        <dbReference type="ARBA" id="ARBA00022833"/>
    </source>
</evidence>
<gene>
    <name evidence="6" type="ORF">QYM36_010073</name>
</gene>
<evidence type="ECO:0000313" key="7">
    <source>
        <dbReference type="Proteomes" id="UP001187531"/>
    </source>
</evidence>
<accession>A0AA88HUI0</accession>
<keyword evidence="2" id="KW-0863">Zinc-finger</keyword>
<keyword evidence="3" id="KW-0862">Zinc</keyword>
<reference evidence="6" key="1">
    <citation type="submission" date="2023-07" db="EMBL/GenBank/DDBJ databases">
        <title>Chromosome-level genome assembly of Artemia franciscana.</title>
        <authorList>
            <person name="Jo E."/>
        </authorList>
    </citation>
    <scope>NUCLEOTIDE SEQUENCE</scope>
    <source>
        <tissue evidence="6">Whole body</tissue>
    </source>
</reference>
<feature type="compositionally biased region" description="Basic and acidic residues" evidence="4">
    <location>
        <begin position="139"/>
        <end position="148"/>
    </location>
</feature>
<feature type="region of interest" description="Disordered" evidence="4">
    <location>
        <begin position="122"/>
        <end position="167"/>
    </location>
</feature>
<comment type="caution">
    <text evidence="6">The sequence shown here is derived from an EMBL/GenBank/DDBJ whole genome shotgun (WGS) entry which is preliminary data.</text>
</comment>
<dbReference type="EMBL" id="JAVRJZ010000012">
    <property type="protein sequence ID" value="KAK2715308.1"/>
    <property type="molecule type" value="Genomic_DNA"/>
</dbReference>